<comment type="caution">
    <text evidence="1">The sequence shown here is derived from an EMBL/GenBank/DDBJ whole genome shotgun (WGS) entry which is preliminary data.</text>
</comment>
<dbReference type="PANTHER" id="PTHR13247">
    <property type="entry name" value="TETRATRICOPEPTIDE REPEAT PROTEIN 11 TPR REPEAT PROTEIN 11"/>
    <property type="match status" value="1"/>
</dbReference>
<dbReference type="GO" id="GO:0000422">
    <property type="term" value="P:autophagy of mitochondrion"/>
    <property type="evidence" value="ECO:0007669"/>
    <property type="project" value="TreeGrafter"/>
</dbReference>
<dbReference type="InterPro" id="IPR028061">
    <property type="entry name" value="Fis1_TPR_C"/>
</dbReference>
<dbReference type="AlphaFoldDB" id="A0AAD9UQD1"/>
<keyword evidence="2" id="KW-1185">Reference proteome</keyword>
<dbReference type="InterPro" id="IPR011990">
    <property type="entry name" value="TPR-like_helical_dom_sf"/>
</dbReference>
<dbReference type="GeneID" id="94335326"/>
<organism evidence="1 2">
    <name type="scientific">Babesia duncani</name>
    <dbReference type="NCBI Taxonomy" id="323732"/>
    <lineage>
        <taxon>Eukaryota</taxon>
        <taxon>Sar</taxon>
        <taxon>Alveolata</taxon>
        <taxon>Apicomplexa</taxon>
        <taxon>Aconoidasida</taxon>
        <taxon>Piroplasmida</taxon>
        <taxon>Babesiidae</taxon>
        <taxon>Babesia</taxon>
    </lineage>
</organism>
<evidence type="ECO:0000313" key="1">
    <source>
        <dbReference type="EMBL" id="KAK2198023.1"/>
    </source>
</evidence>
<dbReference type="GO" id="GO:0005778">
    <property type="term" value="C:peroxisomal membrane"/>
    <property type="evidence" value="ECO:0007669"/>
    <property type="project" value="TreeGrafter"/>
</dbReference>
<dbReference type="Pfam" id="PF14853">
    <property type="entry name" value="Fis1_TPR_C"/>
    <property type="match status" value="1"/>
</dbReference>
<protein>
    <submittedName>
        <fullName evidence="1">Bifunctional Mitochondria fission 1 protein/Tetratricopeptide-like helical domain superfamily/Fis1</fullName>
    </submittedName>
</protein>
<proteinExistence type="predicted"/>
<dbReference type="GO" id="GO:0000266">
    <property type="term" value="P:mitochondrial fission"/>
    <property type="evidence" value="ECO:0007669"/>
    <property type="project" value="InterPro"/>
</dbReference>
<dbReference type="EMBL" id="JALLKP010000001">
    <property type="protein sequence ID" value="KAK2198023.1"/>
    <property type="molecule type" value="Genomic_DNA"/>
</dbReference>
<name>A0AAD9UQD1_9APIC</name>
<dbReference type="KEGG" id="bdw:94335326"/>
<dbReference type="InterPro" id="IPR016543">
    <property type="entry name" value="Fis1"/>
</dbReference>
<dbReference type="PANTHER" id="PTHR13247:SF0">
    <property type="entry name" value="MITOCHONDRIAL FISSION 1 PROTEIN"/>
    <property type="match status" value="1"/>
</dbReference>
<dbReference type="SUPFAM" id="SSF48452">
    <property type="entry name" value="TPR-like"/>
    <property type="match status" value="1"/>
</dbReference>
<gene>
    <name evidence="1" type="ORF">BdWA1_001028</name>
</gene>
<accession>A0AAD9UQD1</accession>
<dbReference type="GO" id="GO:0005741">
    <property type="term" value="C:mitochondrial outer membrane"/>
    <property type="evidence" value="ECO:0007669"/>
    <property type="project" value="TreeGrafter"/>
</dbReference>
<sequence>MDFFGLKPRVSELDDVEFEIERLRIEYEEHLENRTPSAKLQYEYACMLICSSKPNHIDTAIELLDELVRIRYQSVNCMYQLALAHMKRKQYRKARRYLDALLRIGLKTLALKAQIICKATIYFKMSVATSNLK</sequence>
<reference evidence="1" key="1">
    <citation type="journal article" date="2023" name="Nat. Microbiol.">
        <title>Babesia duncani multi-omics identifies virulence factors and drug targets.</title>
        <authorList>
            <person name="Singh P."/>
            <person name="Lonardi S."/>
            <person name="Liang Q."/>
            <person name="Vydyam P."/>
            <person name="Khabirova E."/>
            <person name="Fang T."/>
            <person name="Gihaz S."/>
            <person name="Thekkiniath J."/>
            <person name="Munshi M."/>
            <person name="Abel S."/>
            <person name="Ciampossin L."/>
            <person name="Batugedara G."/>
            <person name="Gupta M."/>
            <person name="Lu X.M."/>
            <person name="Lenz T."/>
            <person name="Chakravarty S."/>
            <person name="Cornillot E."/>
            <person name="Hu Y."/>
            <person name="Ma W."/>
            <person name="Gonzalez L.M."/>
            <person name="Sanchez S."/>
            <person name="Estrada K."/>
            <person name="Sanchez-Flores A."/>
            <person name="Montero E."/>
            <person name="Harb O.S."/>
            <person name="Le Roch K.G."/>
            <person name="Mamoun C.B."/>
        </authorList>
    </citation>
    <scope>NUCLEOTIDE SEQUENCE</scope>
    <source>
        <strain evidence="1">WA1</strain>
    </source>
</reference>
<dbReference type="Gene3D" id="1.25.40.10">
    <property type="entry name" value="Tetratricopeptide repeat domain"/>
    <property type="match status" value="1"/>
</dbReference>
<dbReference type="RefSeq" id="XP_067804865.1">
    <property type="nucleotide sequence ID" value="XM_067946074.1"/>
</dbReference>
<evidence type="ECO:0000313" key="2">
    <source>
        <dbReference type="Proteomes" id="UP001214638"/>
    </source>
</evidence>
<dbReference type="GO" id="GO:0016559">
    <property type="term" value="P:peroxisome fission"/>
    <property type="evidence" value="ECO:0007669"/>
    <property type="project" value="TreeGrafter"/>
</dbReference>
<dbReference type="Proteomes" id="UP001214638">
    <property type="component" value="Unassembled WGS sequence"/>
</dbReference>